<protein>
    <submittedName>
        <fullName evidence="2">Uncharacterized protein</fullName>
    </submittedName>
</protein>
<feature type="compositionally biased region" description="Low complexity" evidence="1">
    <location>
        <begin position="536"/>
        <end position="545"/>
    </location>
</feature>
<name>M1W5H7_CLAP2</name>
<feature type="region of interest" description="Disordered" evidence="1">
    <location>
        <begin position="515"/>
        <end position="545"/>
    </location>
</feature>
<gene>
    <name evidence="2" type="ORF">CPUR_00750</name>
</gene>
<feature type="region of interest" description="Disordered" evidence="1">
    <location>
        <begin position="321"/>
        <end position="342"/>
    </location>
</feature>
<dbReference type="OrthoDB" id="3506470at2759"/>
<dbReference type="eggNOG" id="ENOG502RS63">
    <property type="taxonomic scope" value="Eukaryota"/>
</dbReference>
<dbReference type="VEuPathDB" id="FungiDB:CPUR_00750"/>
<feature type="compositionally biased region" description="Polar residues" evidence="1">
    <location>
        <begin position="321"/>
        <end position="332"/>
    </location>
</feature>
<feature type="compositionally biased region" description="Low complexity" evidence="1">
    <location>
        <begin position="187"/>
        <end position="198"/>
    </location>
</feature>
<dbReference type="Proteomes" id="UP000016801">
    <property type="component" value="Unassembled WGS sequence"/>
</dbReference>
<feature type="compositionally biased region" description="Polar residues" evidence="1">
    <location>
        <begin position="1"/>
        <end position="33"/>
    </location>
</feature>
<feature type="region of interest" description="Disordered" evidence="1">
    <location>
        <begin position="280"/>
        <end position="307"/>
    </location>
</feature>
<feature type="region of interest" description="Disordered" evidence="1">
    <location>
        <begin position="233"/>
        <end position="254"/>
    </location>
</feature>
<dbReference type="AlphaFoldDB" id="M1W5H7"/>
<accession>M1W5H7</accession>
<dbReference type="EMBL" id="CAGA01000003">
    <property type="protein sequence ID" value="CCE27278.1"/>
    <property type="molecule type" value="Genomic_DNA"/>
</dbReference>
<evidence type="ECO:0000313" key="3">
    <source>
        <dbReference type="Proteomes" id="UP000016801"/>
    </source>
</evidence>
<comment type="caution">
    <text evidence="2">The sequence shown here is derived from an EMBL/GenBank/DDBJ whole genome shotgun (WGS) entry which is preliminary data.</text>
</comment>
<proteinExistence type="predicted"/>
<organism evidence="2 3">
    <name type="scientific">Claviceps purpurea (strain 20.1)</name>
    <name type="common">Ergot fungus</name>
    <name type="synonym">Sphacelia segetum</name>
    <dbReference type="NCBI Taxonomy" id="1111077"/>
    <lineage>
        <taxon>Eukaryota</taxon>
        <taxon>Fungi</taxon>
        <taxon>Dikarya</taxon>
        <taxon>Ascomycota</taxon>
        <taxon>Pezizomycotina</taxon>
        <taxon>Sordariomycetes</taxon>
        <taxon>Hypocreomycetidae</taxon>
        <taxon>Hypocreales</taxon>
        <taxon>Clavicipitaceae</taxon>
        <taxon>Claviceps</taxon>
    </lineage>
</organism>
<dbReference type="STRING" id="1111077.M1W5H7"/>
<feature type="region of interest" description="Disordered" evidence="1">
    <location>
        <begin position="386"/>
        <end position="412"/>
    </location>
</feature>
<feature type="region of interest" description="Disordered" evidence="1">
    <location>
        <begin position="1"/>
        <end position="40"/>
    </location>
</feature>
<dbReference type="PhylomeDB" id="M1W5H7"/>
<sequence>MPNYQPSLNLKSFKTTPSGIEYSETPSYRSGSPSAKCRRSVPSMKGLMPLALSSPFSNSESSSQSVTIDDGVVPCNDCLPELLARDLERSSDIFASKDMTAGTPNTVSKPEEKIRTRVSKASYSPYFAASARVQVLGAIEERDSMISFIDQQEPELVVDQHSDSASTTSHDSSEEEAEPPSFRHRGSVVTSATSVGSTPYNKTRVSSLPERSCACSWIDVDSDRDEDQEILDDCHFDSLSPRPPTPAAGSEARMPPVAAVPRTDMASIRSRSSCMFRPRSHSVNEDLSNPTVRRYSMGPPVRLPQRSSSINTLLPRTSMSCAESSLPQSFGTRTPGRSKKPKRIQPLAIDTTCNDGFVPTCVREAVLKPSLMRDLSPMDDGYTQSDNEALWSPTRKRAPKENSVFVRPPSPPQRLHSVQSWLNSSLQPFPWSPHGDDNAKMVPLPPDAVENLRISVALFPETMLLTSSLTVETIRSFSKKVRRPSLDSSSIVLGEGLLPESPRRSLWRKVIPHRRGSQFSDPRTLSAPPSPRHPGSSAPTSPASTDTLKPWMPLKNVFGCCSDYICDALYAHIVAYNYVSAFLSKNPVPLSARGRSERLNLRESPSQDDIPAKAAYLLGLSASGDGAATMGRFPHRLGSLPGDRIMEGILTHRDTVLIAQDNTLRAIQSGLLRCVSRLLNTAKHMAENDTTEDGVIEVESGDADMLFLRSLCEIVRMAEDSM</sequence>
<evidence type="ECO:0000256" key="1">
    <source>
        <dbReference type="SAM" id="MobiDB-lite"/>
    </source>
</evidence>
<feature type="region of interest" description="Disordered" evidence="1">
    <location>
        <begin position="158"/>
        <end position="205"/>
    </location>
</feature>
<evidence type="ECO:0000313" key="2">
    <source>
        <dbReference type="EMBL" id="CCE27278.1"/>
    </source>
</evidence>
<dbReference type="HOGENOM" id="CLU_022135_0_0_1"/>
<reference evidence="2 3" key="1">
    <citation type="journal article" date="2013" name="PLoS Genet.">
        <title>Plant-symbiotic fungi as chemical engineers: Multi-genome analysis of the Clavicipitaceae reveals dynamics of alkaloid loci.</title>
        <authorList>
            <person name="Schardl C.L."/>
            <person name="Young C.A."/>
            <person name="Hesse U."/>
            <person name="Amyotte S.G."/>
            <person name="Andreeva K."/>
            <person name="Calie P.J."/>
            <person name="Fleetwood D.J."/>
            <person name="Haws D.C."/>
            <person name="Moore N."/>
            <person name="Oeser B."/>
            <person name="Panaccione D.G."/>
            <person name="Schweri K.K."/>
            <person name="Voisey C.R."/>
            <person name="Farman M.L."/>
            <person name="Jaromczyk J.W."/>
            <person name="Roe B.A."/>
            <person name="O'Sullivan D.M."/>
            <person name="Scott B."/>
            <person name="Tudzynski P."/>
            <person name="An Z."/>
            <person name="Arnaoudova E.G."/>
            <person name="Bullock C.T."/>
            <person name="Charlton N.D."/>
            <person name="Chen L."/>
            <person name="Cox M."/>
            <person name="Dinkins R.D."/>
            <person name="Florea S."/>
            <person name="Glenn A.E."/>
            <person name="Gordon A."/>
            <person name="Gueldener U."/>
            <person name="Harris D.R."/>
            <person name="Hollin W."/>
            <person name="Jaromczyk J."/>
            <person name="Johnson R.D."/>
            <person name="Khan A.K."/>
            <person name="Leistner E."/>
            <person name="Leuchtmann A."/>
            <person name="Li C."/>
            <person name="Liu J."/>
            <person name="Liu J."/>
            <person name="Liu M."/>
            <person name="Mace W."/>
            <person name="Machado C."/>
            <person name="Nagabhyru P."/>
            <person name="Pan J."/>
            <person name="Schmid J."/>
            <person name="Sugawara K."/>
            <person name="Steiner U."/>
            <person name="Takach J.E."/>
            <person name="Tanaka E."/>
            <person name="Webb J.S."/>
            <person name="Wilson E.V."/>
            <person name="Wiseman J.L."/>
            <person name="Yoshida R."/>
            <person name="Zeng Z."/>
        </authorList>
    </citation>
    <scope>NUCLEOTIDE SEQUENCE [LARGE SCALE GENOMIC DNA]</scope>
    <source>
        <strain evidence="2 3">20.1</strain>
    </source>
</reference>
<keyword evidence="3" id="KW-1185">Reference proteome</keyword>